<feature type="region of interest" description="Disordered" evidence="2">
    <location>
        <begin position="114"/>
        <end position="158"/>
    </location>
</feature>
<organism evidence="3 4">
    <name type="scientific">Claviceps pusilla</name>
    <dbReference type="NCBI Taxonomy" id="123648"/>
    <lineage>
        <taxon>Eukaryota</taxon>
        <taxon>Fungi</taxon>
        <taxon>Dikarya</taxon>
        <taxon>Ascomycota</taxon>
        <taxon>Pezizomycotina</taxon>
        <taxon>Sordariomycetes</taxon>
        <taxon>Hypocreomycetidae</taxon>
        <taxon>Hypocreales</taxon>
        <taxon>Clavicipitaceae</taxon>
        <taxon>Claviceps</taxon>
    </lineage>
</organism>
<keyword evidence="1" id="KW-0175">Coiled coil</keyword>
<name>A0A9P7NBU8_9HYPO</name>
<keyword evidence="4" id="KW-1185">Reference proteome</keyword>
<protein>
    <recommendedName>
        <fullName evidence="5">DNA polymerase alpha subunit B N-terminal domain-containing protein</fullName>
    </recommendedName>
</protein>
<sequence length="158" mass="17124">MAAETDIQDRFSPNKPLEQDVLYEIQSILRLHDLSVDDLFFKWDAYCIKMDLEAQLALSLQNIRNLKQSIQDELEKSHRATQARAERKVNAAPRGGVSAGDVFGMLDGLVPSTPAMASRSGNRGAGVGSGLKKKMGGLKVNSSPAGMNDQLKALNGLP</sequence>
<feature type="non-terminal residue" evidence="3">
    <location>
        <position position="158"/>
    </location>
</feature>
<feature type="coiled-coil region" evidence="1">
    <location>
        <begin position="49"/>
        <end position="80"/>
    </location>
</feature>
<reference evidence="3" key="1">
    <citation type="journal article" date="2020" name="bioRxiv">
        <title>Whole genome comparisons of ergot fungi reveals the divergence and evolution of species within the genus Claviceps are the result of varying mechanisms driving genome evolution and host range expansion.</title>
        <authorList>
            <person name="Wyka S.A."/>
            <person name="Mondo S.J."/>
            <person name="Liu M."/>
            <person name="Dettman J."/>
            <person name="Nalam V."/>
            <person name="Broders K.D."/>
        </authorList>
    </citation>
    <scope>NUCLEOTIDE SEQUENCE</scope>
    <source>
        <strain evidence="3">CCC 602</strain>
    </source>
</reference>
<dbReference type="OrthoDB" id="336885at2759"/>
<evidence type="ECO:0008006" key="5">
    <source>
        <dbReference type="Google" id="ProtNLM"/>
    </source>
</evidence>
<dbReference type="Proteomes" id="UP000748025">
    <property type="component" value="Unassembled WGS sequence"/>
</dbReference>
<comment type="caution">
    <text evidence="3">The sequence shown here is derived from an EMBL/GenBank/DDBJ whole genome shotgun (WGS) entry which is preliminary data.</text>
</comment>
<dbReference type="EMBL" id="SRPW01001144">
    <property type="protein sequence ID" value="KAG6006186.1"/>
    <property type="molecule type" value="Genomic_DNA"/>
</dbReference>
<proteinExistence type="predicted"/>
<evidence type="ECO:0000256" key="1">
    <source>
        <dbReference type="SAM" id="Coils"/>
    </source>
</evidence>
<evidence type="ECO:0000256" key="2">
    <source>
        <dbReference type="SAM" id="MobiDB-lite"/>
    </source>
</evidence>
<dbReference type="AlphaFoldDB" id="A0A9P7NBU8"/>
<evidence type="ECO:0000313" key="3">
    <source>
        <dbReference type="EMBL" id="KAG6006186.1"/>
    </source>
</evidence>
<evidence type="ECO:0000313" key="4">
    <source>
        <dbReference type="Proteomes" id="UP000748025"/>
    </source>
</evidence>
<accession>A0A9P7NBU8</accession>
<gene>
    <name evidence="3" type="ORF">E4U43_000484</name>
</gene>